<protein>
    <recommendedName>
        <fullName evidence="5 12">Galactose-1-phosphate uridylyltransferase</fullName>
        <ecNumber evidence="4 12">2.7.7.12</ecNumber>
    </recommendedName>
</protein>
<dbReference type="InterPro" id="IPR005850">
    <property type="entry name" value="GalP_Utransf_C"/>
</dbReference>
<dbReference type="SUPFAM" id="SSF54197">
    <property type="entry name" value="HIT-like"/>
    <property type="match status" value="2"/>
</dbReference>
<keyword evidence="7 15" id="KW-0548">Nucleotidyltransferase</keyword>
<dbReference type="InterPro" id="IPR019779">
    <property type="entry name" value="GalP_UDPtransf1_His-AS"/>
</dbReference>
<dbReference type="FunFam" id="3.30.428.10:FF:000001">
    <property type="entry name" value="Galactose-1-phosphate uridylyltransferase"/>
    <property type="match status" value="1"/>
</dbReference>
<keyword evidence="10 15" id="KW-0299">Galactose metabolism</keyword>
<dbReference type="PIRSF" id="PIRSF000808">
    <property type="entry name" value="GalT"/>
    <property type="match status" value="1"/>
</dbReference>
<proteinExistence type="inferred from homology"/>
<evidence type="ECO:0000256" key="14">
    <source>
        <dbReference type="PIRSR" id="PIRSR000808-3"/>
    </source>
</evidence>
<keyword evidence="6 15" id="KW-0808">Transferase</keyword>
<evidence type="ECO:0000259" key="17">
    <source>
        <dbReference type="Pfam" id="PF02744"/>
    </source>
</evidence>
<dbReference type="RefSeq" id="WP_058373588.1">
    <property type="nucleotide sequence ID" value="NZ_CP011034.1"/>
</dbReference>
<comment type="catalytic activity">
    <reaction evidence="1 15">
        <text>alpha-D-galactose 1-phosphate + UDP-alpha-D-glucose = alpha-D-glucose 1-phosphate + UDP-alpha-D-galactose</text>
        <dbReference type="Rhea" id="RHEA:13989"/>
        <dbReference type="ChEBI" id="CHEBI:58336"/>
        <dbReference type="ChEBI" id="CHEBI:58601"/>
        <dbReference type="ChEBI" id="CHEBI:58885"/>
        <dbReference type="ChEBI" id="CHEBI:66914"/>
        <dbReference type="EC" id="2.7.7.12"/>
    </reaction>
</comment>
<dbReference type="PANTHER" id="PTHR11943:SF1">
    <property type="entry name" value="GALACTOSE-1-PHOSPHATE URIDYLYLTRANSFERASE"/>
    <property type="match status" value="1"/>
</dbReference>
<dbReference type="GO" id="GO:0033499">
    <property type="term" value="P:galactose catabolic process via UDP-galactose, Leloir pathway"/>
    <property type="evidence" value="ECO:0007669"/>
    <property type="project" value="TreeGrafter"/>
</dbReference>
<dbReference type="PANTHER" id="PTHR11943">
    <property type="entry name" value="GALACTOSE-1-PHOSPHATE URIDYLYLTRANSFERASE"/>
    <property type="match status" value="1"/>
</dbReference>
<evidence type="ECO:0000256" key="10">
    <source>
        <dbReference type="ARBA" id="ARBA00023144"/>
    </source>
</evidence>
<dbReference type="Proteomes" id="UP000065261">
    <property type="component" value="Chromosome I"/>
</dbReference>
<comment type="cofactor">
    <cofactor evidence="14">
        <name>Zn(2+)</name>
        <dbReference type="ChEBI" id="CHEBI:29105"/>
    </cofactor>
    <text evidence="14">Binds 1 zinc ion per subunit.</text>
</comment>
<evidence type="ECO:0000256" key="15">
    <source>
        <dbReference type="RuleBase" id="RU000506"/>
    </source>
</evidence>
<dbReference type="EMBL" id="CP011034">
    <property type="protein sequence ID" value="ALS33314.1"/>
    <property type="molecule type" value="Genomic_DNA"/>
</dbReference>
<organism evidence="18">
    <name type="scientific">Pseudoalteromonas translucida KMM 520</name>
    <dbReference type="NCBI Taxonomy" id="1315283"/>
    <lineage>
        <taxon>Bacteria</taxon>
        <taxon>Pseudomonadati</taxon>
        <taxon>Pseudomonadota</taxon>
        <taxon>Gammaproteobacteria</taxon>
        <taxon>Alteromonadales</taxon>
        <taxon>Pseudoalteromonadaceae</taxon>
        <taxon>Pseudoalteromonas</taxon>
    </lineage>
</organism>
<feature type="binding site" evidence="14">
    <location>
        <position position="164"/>
    </location>
    <ligand>
        <name>Zn(2+)</name>
        <dbReference type="ChEBI" id="CHEBI:29105"/>
    </ligand>
</feature>
<dbReference type="PROSITE" id="PS00117">
    <property type="entry name" value="GAL_P_UDP_TRANSF_I"/>
    <property type="match status" value="1"/>
</dbReference>
<evidence type="ECO:0000256" key="2">
    <source>
        <dbReference type="ARBA" id="ARBA00004947"/>
    </source>
</evidence>
<evidence type="ECO:0000256" key="6">
    <source>
        <dbReference type="ARBA" id="ARBA00022679"/>
    </source>
</evidence>
<dbReference type="AlphaFoldDB" id="A0A0U2X3F7"/>
<dbReference type="InterPro" id="IPR001937">
    <property type="entry name" value="GalP_UDPtransf1"/>
</dbReference>
<dbReference type="NCBIfam" id="NF008724">
    <property type="entry name" value="PRK11720.1"/>
    <property type="match status" value="1"/>
</dbReference>
<dbReference type="InterPro" id="IPR005849">
    <property type="entry name" value="GalP_Utransf_N"/>
</dbReference>
<evidence type="ECO:0000256" key="11">
    <source>
        <dbReference type="ARBA" id="ARBA00023277"/>
    </source>
</evidence>
<evidence type="ECO:0000256" key="8">
    <source>
        <dbReference type="ARBA" id="ARBA00022723"/>
    </source>
</evidence>
<evidence type="ECO:0000259" key="16">
    <source>
        <dbReference type="Pfam" id="PF01087"/>
    </source>
</evidence>
<evidence type="ECO:0000256" key="3">
    <source>
        <dbReference type="ARBA" id="ARBA00010951"/>
    </source>
</evidence>
<evidence type="ECO:0000256" key="9">
    <source>
        <dbReference type="ARBA" id="ARBA00022833"/>
    </source>
</evidence>
<feature type="domain" description="Galactose-1-phosphate uridyl transferase C-terminal" evidence="17">
    <location>
        <begin position="187"/>
        <end position="346"/>
    </location>
</feature>
<accession>A0A0U2X3F7</accession>
<evidence type="ECO:0000256" key="12">
    <source>
        <dbReference type="NCBIfam" id="TIGR00209"/>
    </source>
</evidence>
<dbReference type="Pfam" id="PF02744">
    <property type="entry name" value="GalP_UDP_tr_C"/>
    <property type="match status" value="1"/>
</dbReference>
<dbReference type="KEGG" id="ptn:PTRA_a2200"/>
<keyword evidence="8 14" id="KW-0479">Metal-binding</keyword>
<keyword evidence="11 15" id="KW-0119">Carbohydrate metabolism</keyword>
<dbReference type="PATRIC" id="fig|1315283.4.peg.1906"/>
<feature type="active site" description="Tele-UMP-histidine intermediate" evidence="13">
    <location>
        <position position="166"/>
    </location>
</feature>
<evidence type="ECO:0000256" key="7">
    <source>
        <dbReference type="ARBA" id="ARBA00022695"/>
    </source>
</evidence>
<evidence type="ECO:0000313" key="18">
    <source>
        <dbReference type="EMBL" id="ALS33314.1"/>
    </source>
</evidence>
<dbReference type="GO" id="GO:0005737">
    <property type="term" value="C:cytoplasm"/>
    <property type="evidence" value="ECO:0007669"/>
    <property type="project" value="TreeGrafter"/>
</dbReference>
<feature type="binding site" evidence="14">
    <location>
        <position position="56"/>
    </location>
    <ligand>
        <name>Zn(2+)</name>
        <dbReference type="ChEBI" id="CHEBI:29105"/>
    </ligand>
</feature>
<dbReference type="GO" id="GO:0008270">
    <property type="term" value="F:zinc ion binding"/>
    <property type="evidence" value="ECO:0007669"/>
    <property type="project" value="InterPro"/>
</dbReference>
<dbReference type="EC" id="2.7.7.12" evidence="4 12"/>
<dbReference type="UniPathway" id="UPA00214"/>
<evidence type="ECO:0000256" key="4">
    <source>
        <dbReference type="ARBA" id="ARBA00012384"/>
    </source>
</evidence>
<dbReference type="Pfam" id="PF01087">
    <property type="entry name" value="GalP_UDP_transf"/>
    <property type="match status" value="1"/>
</dbReference>
<feature type="binding site" evidence="14">
    <location>
        <position position="53"/>
    </location>
    <ligand>
        <name>Zn(2+)</name>
        <dbReference type="ChEBI" id="CHEBI:29105"/>
    </ligand>
</feature>
<reference evidence="18 19" key="1">
    <citation type="submission" date="2015-03" db="EMBL/GenBank/DDBJ databases">
        <authorList>
            <person name="Murphy D."/>
        </authorList>
    </citation>
    <scope>NUCLEOTIDE SEQUENCE [LARGE SCALE GENOMIC DNA]</scope>
    <source>
        <strain evidence="18 19">KMM 520</strain>
    </source>
</reference>
<dbReference type="InterPro" id="IPR036265">
    <property type="entry name" value="HIT-like_sf"/>
</dbReference>
<feature type="binding site" evidence="14">
    <location>
        <position position="115"/>
    </location>
    <ligand>
        <name>Zn(2+)</name>
        <dbReference type="ChEBI" id="CHEBI:29105"/>
    </ligand>
</feature>
<evidence type="ECO:0000256" key="1">
    <source>
        <dbReference type="ARBA" id="ARBA00001107"/>
    </source>
</evidence>
<keyword evidence="9 14" id="KW-0862">Zinc</keyword>
<evidence type="ECO:0000256" key="13">
    <source>
        <dbReference type="PIRSR" id="PIRSR000808-1"/>
    </source>
</evidence>
<dbReference type="NCBIfam" id="TIGR00209">
    <property type="entry name" value="galT_1"/>
    <property type="match status" value="1"/>
</dbReference>
<dbReference type="CDD" id="cd00608">
    <property type="entry name" value="GalT"/>
    <property type="match status" value="1"/>
</dbReference>
<evidence type="ECO:0000313" key="19">
    <source>
        <dbReference type="Proteomes" id="UP000065261"/>
    </source>
</evidence>
<dbReference type="OrthoDB" id="9769064at2"/>
<comment type="similarity">
    <text evidence="3 15">Belongs to the galactose-1-phosphate uridylyltransferase type 1 family.</text>
</comment>
<sequence>MDTIFDPTEHPHRRYNPLIDEWVLVSPHRAKRPWQGQVETLDEDVRESHDESCFLCAGNTRINGEVNDNYKKTYVFTNDFAALKIDTPEFKTDDPLFKMATEQGESRVICFSPDHSKTLPQLSISAITDIVKTWQSQCVELGEKYNWVQVFENKGAMMGCSNPHPHGQIWSQQQLPTLVNKKQLALSDYAKKYNSNLLLDYAQREAQSGERVVVKNEDWLVVVPYWAGWPFETLLLPRFALTRMVDLTPEQAVTLADALKQITTKYDNLFNCSFPYSMGWHGAPYDGQEHSEWQLHASFFPPLLRSATVRKFMVGYEMMAESQRDLTPEQAAQRLRDVPNVHYKEAK</sequence>
<comment type="pathway">
    <text evidence="2 15">Carbohydrate metabolism; galactose metabolism.</text>
</comment>
<gene>
    <name evidence="18" type="primary">galT</name>
    <name evidence="18" type="ORF">PTRA_a2200</name>
</gene>
<feature type="domain" description="Galactose-1-phosphate uridyl transferase N-terminal" evidence="16">
    <location>
        <begin position="5"/>
        <end position="176"/>
    </location>
</feature>
<name>A0A0U2X3F7_9GAMM</name>
<dbReference type="Gene3D" id="3.30.428.10">
    <property type="entry name" value="HIT-like"/>
    <property type="match status" value="2"/>
</dbReference>
<dbReference type="GO" id="GO:0008108">
    <property type="term" value="F:UDP-glucose:hexose-1-phosphate uridylyltransferase activity"/>
    <property type="evidence" value="ECO:0007669"/>
    <property type="project" value="UniProtKB-UniRule"/>
</dbReference>
<evidence type="ECO:0000256" key="5">
    <source>
        <dbReference type="ARBA" id="ARBA00016340"/>
    </source>
</evidence>
<dbReference type="FunFam" id="3.30.428.10:FF:000002">
    <property type="entry name" value="Galactose-1-phosphate uridylyltransferase"/>
    <property type="match status" value="1"/>
</dbReference>